<organism evidence="1 2">
    <name type="scientific">Paracoccus seriniphilus</name>
    <dbReference type="NCBI Taxonomy" id="184748"/>
    <lineage>
        <taxon>Bacteria</taxon>
        <taxon>Pseudomonadati</taxon>
        <taxon>Pseudomonadota</taxon>
        <taxon>Alphaproteobacteria</taxon>
        <taxon>Rhodobacterales</taxon>
        <taxon>Paracoccaceae</taxon>
        <taxon>Paracoccus</taxon>
    </lineage>
</organism>
<dbReference type="Proteomes" id="UP000198307">
    <property type="component" value="Unassembled WGS sequence"/>
</dbReference>
<dbReference type="RefSeq" id="WP_089343155.1">
    <property type="nucleotide sequence ID" value="NZ_CP067129.1"/>
</dbReference>
<dbReference type="Pfam" id="PF05521">
    <property type="entry name" value="Phage_HCP"/>
    <property type="match status" value="1"/>
</dbReference>
<dbReference type="InterPro" id="IPR008767">
    <property type="entry name" value="Phage_SPP1_head-tail_adaptor"/>
</dbReference>
<keyword evidence="2" id="KW-1185">Reference proteome</keyword>
<sequence length="110" mass="12276">MTPGRIRLELEEAQRQNDGLGGHVVTWRRLGVLYGAMDSGSGRRRSAQVGPESVVSWRITVRGARAGDPRRPRAGQRFRLGQRLFRIDAVAEKDSAGRWLTCFATEEVQA</sequence>
<dbReference type="AlphaFoldDB" id="A0A239PPF8"/>
<name>A0A239PPF8_9RHOB</name>
<dbReference type="OrthoDB" id="7570189at2"/>
<reference evidence="1 2" key="1">
    <citation type="submission" date="2017-07" db="EMBL/GenBank/DDBJ databases">
        <authorList>
            <person name="Sun Z.S."/>
            <person name="Albrecht U."/>
            <person name="Echele G."/>
            <person name="Lee C.C."/>
        </authorList>
    </citation>
    <scope>NUCLEOTIDE SEQUENCE [LARGE SCALE GENOMIC DNA]</scope>
    <source>
        <strain evidence="1 2">DSM 14827</strain>
    </source>
</reference>
<dbReference type="EMBL" id="FZQB01000002">
    <property type="protein sequence ID" value="SNT71812.1"/>
    <property type="molecule type" value="Genomic_DNA"/>
</dbReference>
<gene>
    <name evidence="1" type="ORF">SAMN05444959_102330</name>
</gene>
<dbReference type="InterPro" id="IPR038666">
    <property type="entry name" value="SSP1_head-tail_sf"/>
</dbReference>
<protein>
    <submittedName>
        <fullName evidence="1">Head-tail adaptor</fullName>
    </submittedName>
</protein>
<evidence type="ECO:0000313" key="1">
    <source>
        <dbReference type="EMBL" id="SNT71812.1"/>
    </source>
</evidence>
<accession>A0A239PPF8</accession>
<proteinExistence type="predicted"/>
<evidence type="ECO:0000313" key="2">
    <source>
        <dbReference type="Proteomes" id="UP000198307"/>
    </source>
</evidence>
<dbReference type="Gene3D" id="2.40.10.270">
    <property type="entry name" value="Bacteriophage SPP1 head-tail adaptor protein"/>
    <property type="match status" value="1"/>
</dbReference>